<dbReference type="Proteomes" id="UP000502260">
    <property type="component" value="Chromosome"/>
</dbReference>
<dbReference type="PANTHER" id="PTHR47515:SF2">
    <property type="entry name" value="INTEGRASE CORE DOMAIN PROTEIN"/>
    <property type="match status" value="1"/>
</dbReference>
<feature type="domain" description="Integrase catalytic" evidence="2">
    <location>
        <begin position="140"/>
        <end position="307"/>
    </location>
</feature>
<dbReference type="PANTHER" id="PTHR47515">
    <property type="entry name" value="LOW CALCIUM RESPONSE LOCUS PROTEIN T"/>
    <property type="match status" value="1"/>
</dbReference>
<dbReference type="PROSITE" id="PS50994">
    <property type="entry name" value="INTEGRASE"/>
    <property type="match status" value="1"/>
</dbReference>
<evidence type="ECO:0000259" key="2">
    <source>
        <dbReference type="PROSITE" id="PS50994"/>
    </source>
</evidence>
<dbReference type="InterPro" id="IPR009057">
    <property type="entry name" value="Homeodomain-like_sf"/>
</dbReference>
<dbReference type="InterPro" id="IPR036397">
    <property type="entry name" value="RNaseH_sf"/>
</dbReference>
<evidence type="ECO:0000256" key="1">
    <source>
        <dbReference type="SAM" id="MobiDB-lite"/>
    </source>
</evidence>
<evidence type="ECO:0000313" key="4">
    <source>
        <dbReference type="Proteomes" id="UP000502260"/>
    </source>
</evidence>
<dbReference type="InterPro" id="IPR036388">
    <property type="entry name" value="WH-like_DNA-bd_sf"/>
</dbReference>
<dbReference type="GO" id="GO:0015074">
    <property type="term" value="P:DNA integration"/>
    <property type="evidence" value="ECO:0007669"/>
    <property type="project" value="InterPro"/>
</dbReference>
<feature type="region of interest" description="Disordered" evidence="1">
    <location>
        <begin position="123"/>
        <end position="143"/>
    </location>
</feature>
<dbReference type="Pfam" id="PF13565">
    <property type="entry name" value="HTH_32"/>
    <property type="match status" value="1"/>
</dbReference>
<keyword evidence="4" id="KW-1185">Reference proteome</keyword>
<dbReference type="GO" id="GO:0003676">
    <property type="term" value="F:nucleic acid binding"/>
    <property type="evidence" value="ECO:0007669"/>
    <property type="project" value="InterPro"/>
</dbReference>
<sequence length="391" mass="45162">MPWRDVKPMDEKILFIADHLREPGSFSQLCERYGISRKTGYKWVERYQSAGLEGLEERSRRPHAVANKIPYAIRKAIMELRRQGRDPLGPKKIQALLSQRFPDQPTPSKTTIYNVLKREGMLEPKRRRRRVQPSPHRLTPASAPNELWSADFKGQFKMGNGRWCYPLTVMDHASRYLLGCQGLDGTRFVESQAVFKRLFQEYGLPNRMRTDNGVPFASTATGGLSHLSVWWIRLGIVPERIEPGQPQQNGRHERMHRTLKLAVTHPPSANLSAQQGQFDRFRVDYNEQRPHEGLEQHSPQSCYRPSSRAYPQHLPELEYPGYFQRQKVSANGLAYWTGRRIYIGYLLAGEWVGLEEVGDGVWAVYFGPVRLGSFDERQTKGRLNDYLTLKV</sequence>
<dbReference type="SUPFAM" id="SSF46689">
    <property type="entry name" value="Homeodomain-like"/>
    <property type="match status" value="1"/>
</dbReference>
<dbReference type="AlphaFoldDB" id="A0A6F8VB54"/>
<dbReference type="Gene3D" id="1.10.10.10">
    <property type="entry name" value="Winged helix-like DNA-binding domain superfamily/Winged helix DNA-binding domain"/>
    <property type="match status" value="1"/>
</dbReference>
<dbReference type="SUPFAM" id="SSF53098">
    <property type="entry name" value="Ribonuclease H-like"/>
    <property type="match status" value="1"/>
</dbReference>
<dbReference type="InterPro" id="IPR012337">
    <property type="entry name" value="RNaseH-like_sf"/>
</dbReference>
<dbReference type="Gene3D" id="3.30.420.10">
    <property type="entry name" value="Ribonuclease H-like superfamily/Ribonuclease H"/>
    <property type="match status" value="1"/>
</dbReference>
<organism evidence="3 4">
    <name type="scientific">Sulfurimicrobium lacus</name>
    <dbReference type="NCBI Taxonomy" id="2715678"/>
    <lineage>
        <taxon>Bacteria</taxon>
        <taxon>Pseudomonadati</taxon>
        <taxon>Pseudomonadota</taxon>
        <taxon>Betaproteobacteria</taxon>
        <taxon>Nitrosomonadales</taxon>
        <taxon>Sulfuricellaceae</taxon>
        <taxon>Sulfurimicrobium</taxon>
    </lineage>
</organism>
<dbReference type="KEGG" id="slac:SKTS_08710"/>
<dbReference type="EMBL" id="AP022853">
    <property type="protein sequence ID" value="BCB25985.1"/>
    <property type="molecule type" value="Genomic_DNA"/>
</dbReference>
<evidence type="ECO:0000313" key="3">
    <source>
        <dbReference type="EMBL" id="BCB25985.1"/>
    </source>
</evidence>
<name>A0A6F8VB54_9PROT</name>
<reference evidence="4" key="1">
    <citation type="submission" date="2020-03" db="EMBL/GenBank/DDBJ databases">
        <title>Complete genome sequence of sulfur-oxidizing bacterium skT11.</title>
        <authorList>
            <person name="Kanda M."/>
            <person name="Kojima H."/>
            <person name="Fukui M."/>
        </authorList>
    </citation>
    <scope>NUCLEOTIDE SEQUENCE [LARGE SCALE GENOMIC DNA]</scope>
    <source>
        <strain evidence="4">skT11</strain>
    </source>
</reference>
<dbReference type="Pfam" id="PF13683">
    <property type="entry name" value="rve_3"/>
    <property type="match status" value="1"/>
</dbReference>
<gene>
    <name evidence="3" type="ORF">SKTS_08710</name>
</gene>
<accession>A0A6F8VB54</accession>
<protein>
    <submittedName>
        <fullName evidence="3">Transposase</fullName>
    </submittedName>
</protein>
<proteinExistence type="predicted"/>
<dbReference type="InterPro" id="IPR001584">
    <property type="entry name" value="Integrase_cat-core"/>
</dbReference>